<proteinExistence type="predicted"/>
<name>A0A5C6F6B4_9BACT</name>
<evidence type="ECO:0000313" key="1">
    <source>
        <dbReference type="EMBL" id="TWU56074.1"/>
    </source>
</evidence>
<gene>
    <name evidence="1" type="ORF">Poly59_23780</name>
</gene>
<dbReference type="AlphaFoldDB" id="A0A5C6F6B4"/>
<evidence type="ECO:0000313" key="2">
    <source>
        <dbReference type="Proteomes" id="UP000317977"/>
    </source>
</evidence>
<dbReference type="Proteomes" id="UP000317977">
    <property type="component" value="Unassembled WGS sequence"/>
</dbReference>
<protein>
    <submittedName>
        <fullName evidence="1">Uncharacterized protein</fullName>
    </submittedName>
</protein>
<dbReference type="OrthoDB" id="9959819at2"/>
<sequence length="318" mass="35876">MNRPVAIIFFLVATTPGTIRADDARQDLFSRIDNFLSNWQEGYVDTSVICQGETADIKVWWSGESERRERIDRESNPKLNDRRSIELRSKNAYCVTAPDLLTARCGRLIDGRDPLPIVRVRPNESWTEVLNNKSTRRWIEEPRLANTVLKLADDSFSFLQGRQQSDVDQVAVALRDQKELAELVMDGYVSRSVFNANGLLVHTSRIGNVPADQLNKVDVQVLWTSANPPALKKLVRRVSRDGGKTFSIDLQVNVHAATNKLPKDAPSLSIPPDDLPFGTRVTDSRQKVTKKFYVGGKEGEAHHMMIHAAREMKKLDSQ</sequence>
<dbReference type="EMBL" id="SJPX01000002">
    <property type="protein sequence ID" value="TWU56074.1"/>
    <property type="molecule type" value="Genomic_DNA"/>
</dbReference>
<keyword evidence="2" id="KW-1185">Reference proteome</keyword>
<dbReference type="RefSeq" id="WP_146534138.1">
    <property type="nucleotide sequence ID" value="NZ_SJPX01000002.1"/>
</dbReference>
<organism evidence="1 2">
    <name type="scientific">Rubripirellula reticaptiva</name>
    <dbReference type="NCBI Taxonomy" id="2528013"/>
    <lineage>
        <taxon>Bacteria</taxon>
        <taxon>Pseudomonadati</taxon>
        <taxon>Planctomycetota</taxon>
        <taxon>Planctomycetia</taxon>
        <taxon>Pirellulales</taxon>
        <taxon>Pirellulaceae</taxon>
        <taxon>Rubripirellula</taxon>
    </lineage>
</organism>
<reference evidence="1 2" key="1">
    <citation type="submission" date="2019-02" db="EMBL/GenBank/DDBJ databases">
        <title>Deep-cultivation of Planctomycetes and their phenomic and genomic characterization uncovers novel biology.</title>
        <authorList>
            <person name="Wiegand S."/>
            <person name="Jogler M."/>
            <person name="Boedeker C."/>
            <person name="Pinto D."/>
            <person name="Vollmers J."/>
            <person name="Rivas-Marin E."/>
            <person name="Kohn T."/>
            <person name="Peeters S.H."/>
            <person name="Heuer A."/>
            <person name="Rast P."/>
            <person name="Oberbeckmann S."/>
            <person name="Bunk B."/>
            <person name="Jeske O."/>
            <person name="Meyerdierks A."/>
            <person name="Storesund J.E."/>
            <person name="Kallscheuer N."/>
            <person name="Luecker S."/>
            <person name="Lage O.M."/>
            <person name="Pohl T."/>
            <person name="Merkel B.J."/>
            <person name="Hornburger P."/>
            <person name="Mueller R.-W."/>
            <person name="Bruemmer F."/>
            <person name="Labrenz M."/>
            <person name="Spormann A.M."/>
            <person name="Op Den Camp H."/>
            <person name="Overmann J."/>
            <person name="Amann R."/>
            <person name="Jetten M.S.M."/>
            <person name="Mascher T."/>
            <person name="Medema M.H."/>
            <person name="Devos D.P."/>
            <person name="Kaster A.-K."/>
            <person name="Ovreas L."/>
            <person name="Rohde M."/>
            <person name="Galperin M.Y."/>
            <person name="Jogler C."/>
        </authorList>
    </citation>
    <scope>NUCLEOTIDE SEQUENCE [LARGE SCALE GENOMIC DNA]</scope>
    <source>
        <strain evidence="1 2">Poly59</strain>
    </source>
</reference>
<accession>A0A5C6F6B4</accession>
<comment type="caution">
    <text evidence="1">The sequence shown here is derived from an EMBL/GenBank/DDBJ whole genome shotgun (WGS) entry which is preliminary data.</text>
</comment>